<dbReference type="EMBL" id="LCFP01000001">
    <property type="protein sequence ID" value="KKS98677.1"/>
    <property type="molecule type" value="Genomic_DNA"/>
</dbReference>
<sequence length="84" mass="9792">MRKHHYIFHNFLLILILATGLVLFFANRGYPDRQFSLTVAISALYVVWGILYHYLKGDLHLKVVIEYILIAFLAVTILRGAFLR</sequence>
<feature type="transmembrane region" description="Helical" evidence="1">
    <location>
        <begin position="37"/>
        <end position="55"/>
    </location>
</feature>
<keyword evidence="1" id="KW-0812">Transmembrane</keyword>
<proteinExistence type="predicted"/>
<accession>A0A0G1DMA7</accession>
<dbReference type="Proteomes" id="UP000034894">
    <property type="component" value="Unassembled WGS sequence"/>
</dbReference>
<evidence type="ECO:0000313" key="2">
    <source>
        <dbReference type="EMBL" id="KKS98677.1"/>
    </source>
</evidence>
<feature type="transmembrane region" description="Helical" evidence="1">
    <location>
        <begin position="6"/>
        <end position="25"/>
    </location>
</feature>
<organism evidence="2 3">
    <name type="scientific">Candidatus Gottesmanbacteria bacterium GW2011_GWA2_43_14</name>
    <dbReference type="NCBI Taxonomy" id="1618443"/>
    <lineage>
        <taxon>Bacteria</taxon>
        <taxon>Candidatus Gottesmaniibacteriota</taxon>
    </lineage>
</organism>
<protein>
    <submittedName>
        <fullName evidence="2">Uncharacterized protein</fullName>
    </submittedName>
</protein>
<evidence type="ECO:0000313" key="3">
    <source>
        <dbReference type="Proteomes" id="UP000034894"/>
    </source>
</evidence>
<name>A0A0G1DMA7_9BACT</name>
<comment type="caution">
    <text evidence="2">The sequence shown here is derived from an EMBL/GenBank/DDBJ whole genome shotgun (WGS) entry which is preliminary data.</text>
</comment>
<keyword evidence="1" id="KW-0472">Membrane</keyword>
<keyword evidence="1" id="KW-1133">Transmembrane helix</keyword>
<evidence type="ECO:0000256" key="1">
    <source>
        <dbReference type="SAM" id="Phobius"/>
    </source>
</evidence>
<dbReference type="PATRIC" id="fig|1618443.3.peg.198"/>
<feature type="transmembrane region" description="Helical" evidence="1">
    <location>
        <begin position="61"/>
        <end position="82"/>
    </location>
</feature>
<dbReference type="AlphaFoldDB" id="A0A0G1DMA7"/>
<gene>
    <name evidence="2" type="ORF">UV73_C0001G0198</name>
</gene>
<reference evidence="2 3" key="1">
    <citation type="journal article" date="2015" name="Nature">
        <title>rRNA introns, odd ribosomes, and small enigmatic genomes across a large radiation of phyla.</title>
        <authorList>
            <person name="Brown C.T."/>
            <person name="Hug L.A."/>
            <person name="Thomas B.C."/>
            <person name="Sharon I."/>
            <person name="Castelle C.J."/>
            <person name="Singh A."/>
            <person name="Wilkins M.J."/>
            <person name="Williams K.H."/>
            <person name="Banfield J.F."/>
        </authorList>
    </citation>
    <scope>NUCLEOTIDE SEQUENCE [LARGE SCALE GENOMIC DNA]</scope>
</reference>
<dbReference type="STRING" id="1618443.UV73_C0001G0198"/>